<name>S8C8N7_9LAMI</name>
<dbReference type="InterPro" id="IPR011990">
    <property type="entry name" value="TPR-like_helical_dom_sf"/>
</dbReference>
<dbReference type="PANTHER" id="PTHR46050">
    <property type="entry name" value="TPR REPEAT-CONTAINING THIOREDOXIN"/>
    <property type="match status" value="1"/>
</dbReference>
<feature type="non-terminal residue" evidence="1">
    <location>
        <position position="1"/>
    </location>
</feature>
<reference evidence="1 2" key="1">
    <citation type="journal article" date="2013" name="BMC Genomics">
        <title>The miniature genome of a carnivorous plant Genlisea aurea contains a low number of genes and short non-coding sequences.</title>
        <authorList>
            <person name="Leushkin E.V."/>
            <person name="Sutormin R.A."/>
            <person name="Nabieva E.R."/>
            <person name="Penin A.A."/>
            <person name="Kondrashov A.S."/>
            <person name="Logacheva M.D."/>
        </authorList>
    </citation>
    <scope>NUCLEOTIDE SEQUENCE [LARGE SCALE GENOMIC DNA]</scope>
</reference>
<evidence type="ECO:0000313" key="1">
    <source>
        <dbReference type="EMBL" id="EPS60756.1"/>
    </source>
</evidence>
<evidence type="ECO:0000313" key="2">
    <source>
        <dbReference type="Proteomes" id="UP000015453"/>
    </source>
</evidence>
<protein>
    <submittedName>
        <fullName evidence="1">Uncharacterized protein</fullName>
    </submittedName>
</protein>
<organism evidence="1 2">
    <name type="scientific">Genlisea aurea</name>
    <dbReference type="NCBI Taxonomy" id="192259"/>
    <lineage>
        <taxon>Eukaryota</taxon>
        <taxon>Viridiplantae</taxon>
        <taxon>Streptophyta</taxon>
        <taxon>Embryophyta</taxon>
        <taxon>Tracheophyta</taxon>
        <taxon>Spermatophyta</taxon>
        <taxon>Magnoliopsida</taxon>
        <taxon>eudicotyledons</taxon>
        <taxon>Gunneridae</taxon>
        <taxon>Pentapetalae</taxon>
        <taxon>asterids</taxon>
        <taxon>lamiids</taxon>
        <taxon>Lamiales</taxon>
        <taxon>Lentibulariaceae</taxon>
        <taxon>Genlisea</taxon>
    </lineage>
</organism>
<dbReference type="AlphaFoldDB" id="S8C8N7"/>
<proteinExistence type="predicted"/>
<dbReference type="PANTHER" id="PTHR46050:SF3">
    <property type="entry name" value="TPR REPEAT-CONTAINING THIOREDOXIN TTL1"/>
    <property type="match status" value="1"/>
</dbReference>
<dbReference type="EMBL" id="AUSU01007318">
    <property type="protein sequence ID" value="EPS60756.1"/>
    <property type="molecule type" value="Genomic_DNA"/>
</dbReference>
<dbReference type="SUPFAM" id="SSF48452">
    <property type="entry name" value="TPR-like"/>
    <property type="match status" value="1"/>
</dbReference>
<comment type="caution">
    <text evidence="1">The sequence shown here is derived from an EMBL/GenBank/DDBJ whole genome shotgun (WGS) entry which is preliminary data.</text>
</comment>
<gene>
    <name evidence="1" type="ORF">M569_14046</name>
</gene>
<dbReference type="GO" id="GO:0005737">
    <property type="term" value="C:cytoplasm"/>
    <property type="evidence" value="ECO:0007669"/>
    <property type="project" value="TreeGrafter"/>
</dbReference>
<dbReference type="Gene3D" id="1.25.40.10">
    <property type="entry name" value="Tetratricopeptide repeat domain"/>
    <property type="match status" value="1"/>
</dbReference>
<accession>S8C8N7</accession>
<dbReference type="InterPro" id="IPR044534">
    <property type="entry name" value="TTL1-4"/>
</dbReference>
<keyword evidence="2" id="KW-1185">Reference proteome</keyword>
<feature type="non-terminal residue" evidence="1">
    <location>
        <position position="177"/>
    </location>
</feature>
<sequence>FIEALSSYEKAIVSSPVNPAYSFNRSSALVGLKRFIDATKDCKEVLRIDPEHVQAHNRLGSLLLREQLCFPGGSRPNPKDPNMLQDLEQYMTNLSNYRRSDFELVLKEINENVHFRINSTPQVMQCKASRISLYTFDNYVFVAILTISHLHEDATTFSDSTIFGMISDSYILLGYGQ</sequence>
<dbReference type="Proteomes" id="UP000015453">
    <property type="component" value="Unassembled WGS sequence"/>
</dbReference>
<dbReference type="OrthoDB" id="1739053at2759"/>